<dbReference type="Pfam" id="PF00005">
    <property type="entry name" value="ABC_tran"/>
    <property type="match status" value="1"/>
</dbReference>
<keyword evidence="11" id="KW-1185">Reference proteome</keyword>
<dbReference type="PROSITE" id="PS50893">
    <property type="entry name" value="ABC_TRANSPORTER_2"/>
    <property type="match status" value="1"/>
</dbReference>
<keyword evidence="6 7" id="KW-0472">Membrane</keyword>
<dbReference type="GO" id="GO:0140359">
    <property type="term" value="F:ABC-type transporter activity"/>
    <property type="evidence" value="ECO:0007669"/>
    <property type="project" value="InterPro"/>
</dbReference>
<dbReference type="Pfam" id="PF00664">
    <property type="entry name" value="ABC_membrane"/>
    <property type="match status" value="1"/>
</dbReference>
<dbReference type="InterPro" id="IPR017871">
    <property type="entry name" value="ABC_transporter-like_CS"/>
</dbReference>
<evidence type="ECO:0000256" key="4">
    <source>
        <dbReference type="ARBA" id="ARBA00022840"/>
    </source>
</evidence>
<gene>
    <name evidence="10" type="ORF">JF75_15570</name>
</gene>
<dbReference type="HOGENOM" id="CLU_000604_84_3_9"/>
<protein>
    <submittedName>
        <fullName evidence="10">ABC transporter ATP binding and permease protein</fullName>
    </submittedName>
</protein>
<keyword evidence="2 7" id="KW-0812">Transmembrane</keyword>
<reference evidence="10 11" key="1">
    <citation type="submission" date="2015-01" db="EMBL/GenBank/DDBJ databases">
        <title>Comparative genomics of the lactic acid bacteria isolated from the honey bee gut.</title>
        <authorList>
            <person name="Ellegaard K.M."/>
            <person name="Tamarit D."/>
            <person name="Javelind E."/>
            <person name="Olofsson T."/>
            <person name="Andersson S.G."/>
            <person name="Vasquez A."/>
        </authorList>
    </citation>
    <scope>NUCLEOTIDE SEQUENCE [LARGE SCALE GENOMIC DNA]</scope>
    <source>
        <strain evidence="10 11">Hma2</strain>
    </source>
</reference>
<evidence type="ECO:0000256" key="3">
    <source>
        <dbReference type="ARBA" id="ARBA00022741"/>
    </source>
</evidence>
<name>A0A0F4LGA6_9LACO</name>
<dbReference type="GO" id="GO:0034040">
    <property type="term" value="F:ATPase-coupled lipid transmembrane transporter activity"/>
    <property type="evidence" value="ECO:0007669"/>
    <property type="project" value="TreeGrafter"/>
</dbReference>
<keyword evidence="3" id="KW-0547">Nucleotide-binding</keyword>
<evidence type="ECO:0000256" key="7">
    <source>
        <dbReference type="SAM" id="Phobius"/>
    </source>
</evidence>
<feature type="transmembrane region" description="Helical" evidence="7">
    <location>
        <begin position="121"/>
        <end position="143"/>
    </location>
</feature>
<feature type="transmembrane region" description="Helical" evidence="7">
    <location>
        <begin position="47"/>
        <end position="67"/>
    </location>
</feature>
<dbReference type="GO" id="GO:0005886">
    <property type="term" value="C:plasma membrane"/>
    <property type="evidence" value="ECO:0007669"/>
    <property type="project" value="UniProtKB-SubCell"/>
</dbReference>
<evidence type="ECO:0000256" key="1">
    <source>
        <dbReference type="ARBA" id="ARBA00004651"/>
    </source>
</evidence>
<dbReference type="InterPro" id="IPR027417">
    <property type="entry name" value="P-loop_NTPase"/>
</dbReference>
<evidence type="ECO:0000259" key="9">
    <source>
        <dbReference type="PROSITE" id="PS50929"/>
    </source>
</evidence>
<dbReference type="SUPFAM" id="SSF90123">
    <property type="entry name" value="ABC transporter transmembrane region"/>
    <property type="match status" value="1"/>
</dbReference>
<keyword evidence="5 7" id="KW-1133">Transmembrane helix</keyword>
<dbReference type="InterPro" id="IPR036640">
    <property type="entry name" value="ABC1_TM_sf"/>
</dbReference>
<dbReference type="PANTHER" id="PTHR24221:SF654">
    <property type="entry name" value="ATP-BINDING CASSETTE SUB-FAMILY B MEMBER 6"/>
    <property type="match status" value="1"/>
</dbReference>
<dbReference type="GO" id="GO:0005524">
    <property type="term" value="F:ATP binding"/>
    <property type="evidence" value="ECO:0007669"/>
    <property type="project" value="UniProtKB-KW"/>
</dbReference>
<evidence type="ECO:0000256" key="2">
    <source>
        <dbReference type="ARBA" id="ARBA00022692"/>
    </source>
</evidence>
<feature type="transmembrane region" description="Helical" evidence="7">
    <location>
        <begin position="12"/>
        <end position="35"/>
    </location>
</feature>
<evidence type="ECO:0000259" key="8">
    <source>
        <dbReference type="PROSITE" id="PS50893"/>
    </source>
</evidence>
<dbReference type="PROSITE" id="PS00211">
    <property type="entry name" value="ABC_TRANSPORTER_1"/>
    <property type="match status" value="1"/>
</dbReference>
<dbReference type="PROSITE" id="PS50929">
    <property type="entry name" value="ABC_TM1F"/>
    <property type="match status" value="1"/>
</dbReference>
<dbReference type="Gene3D" id="1.20.1560.10">
    <property type="entry name" value="ABC transporter type 1, transmembrane domain"/>
    <property type="match status" value="1"/>
</dbReference>
<accession>A0A0F4LGA6</accession>
<dbReference type="Gene3D" id="3.40.50.300">
    <property type="entry name" value="P-loop containing nucleotide triphosphate hydrolases"/>
    <property type="match status" value="1"/>
</dbReference>
<comment type="caution">
    <text evidence="10">The sequence shown here is derived from an EMBL/GenBank/DDBJ whole genome shotgun (WGS) entry which is preliminary data.</text>
</comment>
<dbReference type="PATRIC" id="fig|1218506.3.peg.1634"/>
<feature type="domain" description="ABC transmembrane type-1" evidence="9">
    <location>
        <begin position="61"/>
        <end position="292"/>
    </location>
</feature>
<evidence type="ECO:0000313" key="10">
    <source>
        <dbReference type="EMBL" id="KJY57353.1"/>
    </source>
</evidence>
<dbReference type="InterPro" id="IPR025662">
    <property type="entry name" value="Sigma_54_int_dom_ATP-bd_1"/>
</dbReference>
<comment type="subcellular location">
    <subcellularLocation>
        <location evidence="1">Cell membrane</location>
        <topology evidence="1">Multi-pass membrane protein</topology>
    </subcellularLocation>
</comment>
<dbReference type="SUPFAM" id="SSF52540">
    <property type="entry name" value="P-loop containing nucleoside triphosphate hydrolases"/>
    <property type="match status" value="1"/>
</dbReference>
<dbReference type="PROSITE" id="PS00675">
    <property type="entry name" value="SIGMA54_INTERACT_1"/>
    <property type="match status" value="1"/>
</dbReference>
<feature type="transmembrane region" description="Helical" evidence="7">
    <location>
        <begin position="232"/>
        <end position="254"/>
    </location>
</feature>
<feature type="transmembrane region" description="Helical" evidence="7">
    <location>
        <begin position="149"/>
        <end position="167"/>
    </location>
</feature>
<feature type="domain" description="ABC transporter" evidence="8">
    <location>
        <begin position="321"/>
        <end position="530"/>
    </location>
</feature>
<proteinExistence type="predicted"/>
<evidence type="ECO:0000256" key="5">
    <source>
        <dbReference type="ARBA" id="ARBA00022989"/>
    </source>
</evidence>
<organism evidence="10 11">
    <name type="scientific">Lactobacillus kimbladii</name>
    <dbReference type="NCBI Taxonomy" id="1218506"/>
    <lineage>
        <taxon>Bacteria</taxon>
        <taxon>Bacillati</taxon>
        <taxon>Bacillota</taxon>
        <taxon>Bacilli</taxon>
        <taxon>Lactobacillales</taxon>
        <taxon>Lactobacillaceae</taxon>
        <taxon>Lactobacillus</taxon>
    </lineage>
</organism>
<dbReference type="STRING" id="1218506.JF75_15570"/>
<dbReference type="AlphaFoldDB" id="A0A0F4LGA6"/>
<dbReference type="InterPro" id="IPR003439">
    <property type="entry name" value="ABC_transporter-like_ATP-bd"/>
</dbReference>
<evidence type="ECO:0000313" key="11">
    <source>
        <dbReference type="Proteomes" id="UP000033612"/>
    </source>
</evidence>
<dbReference type="RefSeq" id="WP_046332544.1">
    <property type="nucleotide sequence ID" value="NZ_JBHTBO010000001.1"/>
</dbReference>
<dbReference type="GO" id="GO:0016887">
    <property type="term" value="F:ATP hydrolysis activity"/>
    <property type="evidence" value="ECO:0007669"/>
    <property type="project" value="InterPro"/>
</dbReference>
<dbReference type="OrthoDB" id="2326711at2"/>
<keyword evidence="4" id="KW-0067">ATP-binding</keyword>
<dbReference type="InterPro" id="IPR003593">
    <property type="entry name" value="AAA+_ATPase"/>
</dbReference>
<dbReference type="PANTHER" id="PTHR24221">
    <property type="entry name" value="ATP-BINDING CASSETTE SUB-FAMILY B"/>
    <property type="match status" value="1"/>
</dbReference>
<evidence type="ECO:0000256" key="6">
    <source>
        <dbReference type="ARBA" id="ARBA00023136"/>
    </source>
</evidence>
<dbReference type="Proteomes" id="UP000033612">
    <property type="component" value="Unassembled WGS sequence"/>
</dbReference>
<dbReference type="InterPro" id="IPR039421">
    <property type="entry name" value="Type_1_exporter"/>
</dbReference>
<dbReference type="InterPro" id="IPR011527">
    <property type="entry name" value="ABC1_TM_dom"/>
</dbReference>
<sequence>MTIKDFYKQNPLRFMILILITVLEWTLPIVTTQLIMLETTAIQQQKFQQFLIINVISFMPFLFQYIIQGLHAFLLSKQQEEFNFHIRKRSVSHFYADQKEHSVAQIQNRLTNDLNQSQENYFAPFFSLIGGVINLVSVVVLLISLHWSLLLTIILMVAISLVLPKLLEKPLQNSMTKISKSNNQYLDCLEKWLNGLEELQRYFAGGKLFKVTNDAAKELEDAYVKQNGVTQLLSIINGLVSVSFSLILFLLAGYLFQAKIVAFGAITGVGNCNFYLRQSIQIIVSRYGQIKGSKTLNQEIAKTAAPVKKEQTEEVATPAEISTHDLSLQFPNGESLMFPDINVRSGEKVLLTGDSGAGKSTLFKLILGQIKPTSGQIVFKDKDGAVVNPDMSKIGYIPQDPVLFPVSVADNMTMFVDKLKSALPSLVEKVQLAGDIAKFDEGLNQKIDLNKLNISGGQRQKIVLVRALVHQSEIILIDEGTSAIDQQATMQILHEVKSTPATVIFIAHSFNEQMKQLFDREIHLVKNVNSNSKR</sequence>
<dbReference type="SMART" id="SM00382">
    <property type="entry name" value="AAA"/>
    <property type="match status" value="1"/>
</dbReference>
<dbReference type="EMBL" id="JXLH01000019">
    <property type="protein sequence ID" value="KJY57353.1"/>
    <property type="molecule type" value="Genomic_DNA"/>
</dbReference>